<dbReference type="OrthoDB" id="5857581at2759"/>
<name>A0A0C2FQP0_9BILA</name>
<proteinExistence type="predicted"/>
<evidence type="ECO:0000313" key="2">
    <source>
        <dbReference type="Proteomes" id="UP000054047"/>
    </source>
</evidence>
<dbReference type="Proteomes" id="UP000054047">
    <property type="component" value="Unassembled WGS sequence"/>
</dbReference>
<sequence>MSLISQLFLLDSPIVDELKGSTTRMAGRRQSMTAQISRQARRLSAVIVPQFTKIEPVNILQKVEGVEIRLNDMAQNFLSPGHPL</sequence>
<keyword evidence="2" id="KW-1185">Reference proteome</keyword>
<organism evidence="1 2">
    <name type="scientific">Ancylostoma duodenale</name>
    <dbReference type="NCBI Taxonomy" id="51022"/>
    <lineage>
        <taxon>Eukaryota</taxon>
        <taxon>Metazoa</taxon>
        <taxon>Ecdysozoa</taxon>
        <taxon>Nematoda</taxon>
        <taxon>Chromadorea</taxon>
        <taxon>Rhabditida</taxon>
        <taxon>Rhabditina</taxon>
        <taxon>Rhabditomorpha</taxon>
        <taxon>Strongyloidea</taxon>
        <taxon>Ancylostomatidae</taxon>
        <taxon>Ancylostomatinae</taxon>
        <taxon>Ancylostoma</taxon>
    </lineage>
</organism>
<protein>
    <submittedName>
        <fullName evidence="1">Uncharacterized protein</fullName>
    </submittedName>
</protein>
<evidence type="ECO:0000313" key="1">
    <source>
        <dbReference type="EMBL" id="KIH47256.1"/>
    </source>
</evidence>
<gene>
    <name evidence="1" type="ORF">ANCDUO_22687</name>
</gene>
<accession>A0A0C2FQP0</accession>
<dbReference type="EMBL" id="KN767967">
    <property type="protein sequence ID" value="KIH47256.1"/>
    <property type="molecule type" value="Genomic_DNA"/>
</dbReference>
<reference evidence="1 2" key="1">
    <citation type="submission" date="2013-12" db="EMBL/GenBank/DDBJ databases">
        <title>Draft genome of the parsitic nematode Ancylostoma duodenale.</title>
        <authorList>
            <person name="Mitreva M."/>
        </authorList>
    </citation>
    <scope>NUCLEOTIDE SEQUENCE [LARGE SCALE GENOMIC DNA]</scope>
    <source>
        <strain evidence="1 2">Zhejiang</strain>
    </source>
</reference>
<dbReference type="AlphaFoldDB" id="A0A0C2FQP0"/>